<proteinExistence type="predicted"/>
<protein>
    <submittedName>
        <fullName evidence="1">Uncharacterized protein</fullName>
    </submittedName>
</protein>
<name>A0A9Q6Z4E6_MYROD</name>
<dbReference type="OrthoDB" id="9771846at2"/>
<gene>
    <name evidence="1" type="ORF">I6I88_17190</name>
</gene>
<dbReference type="Proteomes" id="UP000596202">
    <property type="component" value="Chromosome"/>
</dbReference>
<dbReference type="AlphaFoldDB" id="A0A9Q6Z4E6"/>
<organism evidence="1 2">
    <name type="scientific">Myroides odoratus</name>
    <name type="common">Flavobacterium odoratum</name>
    <dbReference type="NCBI Taxonomy" id="256"/>
    <lineage>
        <taxon>Bacteria</taxon>
        <taxon>Pseudomonadati</taxon>
        <taxon>Bacteroidota</taxon>
        <taxon>Flavobacteriia</taxon>
        <taxon>Flavobacteriales</taxon>
        <taxon>Flavobacteriaceae</taxon>
        <taxon>Myroides</taxon>
    </lineage>
</organism>
<dbReference type="RefSeq" id="WP_006264833.1">
    <property type="nucleotide sequence ID" value="NZ_CP068108.1"/>
</dbReference>
<evidence type="ECO:0000313" key="1">
    <source>
        <dbReference type="EMBL" id="QQT99875.1"/>
    </source>
</evidence>
<dbReference type="Gene3D" id="3.40.50.2000">
    <property type="entry name" value="Glycogen Phosphorylase B"/>
    <property type="match status" value="1"/>
</dbReference>
<reference evidence="1 2" key="1">
    <citation type="submission" date="2021-01" db="EMBL/GenBank/DDBJ databases">
        <title>FDA dAtabase for Regulatory Grade micrObial Sequences (FDA-ARGOS): Supporting development and validation of Infectious Disease Dx tests.</title>
        <authorList>
            <person name="Sproer C."/>
            <person name="Gronow S."/>
            <person name="Severitt S."/>
            <person name="Schroder I."/>
            <person name="Tallon L."/>
            <person name="Sadzewicz L."/>
            <person name="Zhao X."/>
            <person name="Boylan J."/>
            <person name="Ott S."/>
            <person name="Bowen H."/>
            <person name="Vavikolanu K."/>
            <person name="Mehta A."/>
            <person name="Aluvathingal J."/>
            <person name="Nadendla S."/>
            <person name="Lowell S."/>
            <person name="Myers T."/>
            <person name="Yan Y."/>
            <person name="Sichtig H."/>
        </authorList>
    </citation>
    <scope>NUCLEOTIDE SEQUENCE [LARGE SCALE GENOMIC DNA]</scope>
    <source>
        <strain evidence="1 2">FDAARGOS_1131</strain>
    </source>
</reference>
<evidence type="ECO:0000313" key="2">
    <source>
        <dbReference type="Proteomes" id="UP000596202"/>
    </source>
</evidence>
<dbReference type="EMBL" id="CP068108">
    <property type="protein sequence ID" value="QQT99875.1"/>
    <property type="molecule type" value="Genomic_DNA"/>
</dbReference>
<dbReference type="GeneID" id="93529420"/>
<sequence>MLHHYNFKSKLVGFVFNACEKYVLKKAFFSFFVSKAMIAYFEEKHQITLNANHLVMPCYNKKLNKELFLRKKKPFSFVYAGTLFSWQCFEDTVLLYKEIEQLNPQAKFYIYTREQEEALKILQQYEVQQYELLFVPLAQLDQELSQYEYGFLIREDHCINKVSTPTKMNSYLAVGLIPIYTNVIEDFEQNIDLKEYTFKFDFAFSKKEIAKRVVAQGPLDYNTYLNICESNFKGYYDDVYNEQLITNILVKKILDERISGK</sequence>
<accession>A0A9Q6Z4E6</accession>